<dbReference type="EMBL" id="BBLG01000001">
    <property type="protein sequence ID" value="GAK75281.1"/>
    <property type="molecule type" value="Genomic_DNA"/>
</dbReference>
<sequence length="229" mass="26356">MKLTTIFFLFLFASTTAQISTQQLTGQTTNVENALESDAQSAFNKMRAAALKDGIDLKIVSGYRSFNRQRQIWNRKYKKYAAQGLAPDAIFDKIVEYSTVPGTSRHHWGGTDMDIIDQGASYSGDVLVPNKFHGEGPFCKMKDWMEQHAATYGFELVYTLNENRTGFKYEPWHYSYAPLSRKLLKEYLSETDFLIFLRSQDILGMEKISDERLLRYYNEHIKGVNPSLQ</sequence>
<organism evidence="3 4">
    <name type="scientific">Nonlabens ulvanivorans</name>
    <name type="common">Persicivirga ulvanivorans</name>
    <dbReference type="NCBI Taxonomy" id="906888"/>
    <lineage>
        <taxon>Bacteria</taxon>
        <taxon>Pseudomonadati</taxon>
        <taxon>Bacteroidota</taxon>
        <taxon>Flavobacteriia</taxon>
        <taxon>Flavobacteriales</taxon>
        <taxon>Flavobacteriaceae</taxon>
        <taxon>Nonlabens</taxon>
    </lineage>
</organism>
<dbReference type="PANTHER" id="PTHR34385:SF1">
    <property type="entry name" value="PEPTIDOGLYCAN L-ALANYL-D-GLUTAMATE ENDOPEPTIDASE CWLK"/>
    <property type="match status" value="1"/>
</dbReference>
<dbReference type="AlphaFoldDB" id="A0A081D8N5"/>
<dbReference type="GO" id="GO:0006508">
    <property type="term" value="P:proteolysis"/>
    <property type="evidence" value="ECO:0007669"/>
    <property type="project" value="InterPro"/>
</dbReference>
<gene>
    <name evidence="3" type="ORF">JCM19296_859</name>
</gene>
<dbReference type="GO" id="GO:0004180">
    <property type="term" value="F:carboxypeptidase activity"/>
    <property type="evidence" value="ECO:0007669"/>
    <property type="project" value="UniProtKB-KW"/>
</dbReference>
<reference evidence="3 4" key="1">
    <citation type="journal article" date="2014" name="Genome Announc.">
        <title>Draft Genome Sequences of Marine Flavobacterium Nonlabens Strains NR17, NR24, NR27, NR32, NR33, and Ara13.</title>
        <authorList>
            <person name="Nakanishi M."/>
            <person name="Meirelles P."/>
            <person name="Suzuki R."/>
            <person name="Takatani N."/>
            <person name="Mino S."/>
            <person name="Suda W."/>
            <person name="Oshima K."/>
            <person name="Hattori M."/>
            <person name="Ohkuma M."/>
            <person name="Hosokawa M."/>
            <person name="Miyashita K."/>
            <person name="Thompson F.L."/>
            <person name="Niwa A."/>
            <person name="Sawabe T."/>
            <person name="Sawabe T."/>
        </authorList>
    </citation>
    <scope>NUCLEOTIDE SEQUENCE [LARGE SCALE GENOMIC DNA]</scope>
    <source>
        <strain evidence="4">JCM19296</strain>
    </source>
</reference>
<dbReference type="CDD" id="cd14847">
    <property type="entry name" value="DD-carboxypeptidase_like"/>
    <property type="match status" value="1"/>
</dbReference>
<evidence type="ECO:0000259" key="2">
    <source>
        <dbReference type="Pfam" id="PF02557"/>
    </source>
</evidence>
<comment type="caution">
    <text evidence="3">The sequence shown here is derived from an EMBL/GenBank/DDBJ whole genome shotgun (WGS) entry which is preliminary data.</text>
</comment>
<evidence type="ECO:0000313" key="3">
    <source>
        <dbReference type="EMBL" id="GAK75281.1"/>
    </source>
</evidence>
<dbReference type="Gene3D" id="3.30.1380.10">
    <property type="match status" value="1"/>
</dbReference>
<keyword evidence="3" id="KW-0121">Carboxypeptidase</keyword>
<dbReference type="InterPro" id="IPR052179">
    <property type="entry name" value="DD-CPase-like"/>
</dbReference>
<dbReference type="Proteomes" id="UP000028980">
    <property type="component" value="Unassembled WGS sequence"/>
</dbReference>
<feature type="chain" id="PRO_5001756593" evidence="1">
    <location>
        <begin position="20"/>
        <end position="229"/>
    </location>
</feature>
<protein>
    <submittedName>
        <fullName evidence="3">D-alanyl-D-alanine carboxypeptidase</fullName>
    </submittedName>
</protein>
<dbReference type="InterPro" id="IPR003709">
    <property type="entry name" value="VanY-like_core_dom"/>
</dbReference>
<dbReference type="Pfam" id="PF02557">
    <property type="entry name" value="VanY"/>
    <property type="match status" value="1"/>
</dbReference>
<keyword evidence="3" id="KW-0645">Protease</keyword>
<feature type="domain" description="D-alanyl-D-alanine carboxypeptidase-like core" evidence="2">
    <location>
        <begin position="34"/>
        <end position="178"/>
    </location>
</feature>
<dbReference type="PANTHER" id="PTHR34385">
    <property type="entry name" value="D-ALANYL-D-ALANINE CARBOXYPEPTIDASE"/>
    <property type="match status" value="1"/>
</dbReference>
<keyword evidence="3" id="KW-0378">Hydrolase</keyword>
<keyword evidence="1" id="KW-0732">Signal</keyword>
<name>A0A081D8N5_NONUL</name>
<evidence type="ECO:0000256" key="1">
    <source>
        <dbReference type="SAM" id="SignalP"/>
    </source>
</evidence>
<evidence type="ECO:0000313" key="4">
    <source>
        <dbReference type="Proteomes" id="UP000028980"/>
    </source>
</evidence>
<dbReference type="InterPro" id="IPR009045">
    <property type="entry name" value="Zn_M74/Hedgehog-like"/>
</dbReference>
<accession>A0A081D8N5</accession>
<feature type="signal peptide" evidence="1">
    <location>
        <begin position="1"/>
        <end position="19"/>
    </location>
</feature>
<proteinExistence type="predicted"/>
<dbReference type="SUPFAM" id="SSF55166">
    <property type="entry name" value="Hedgehog/DD-peptidase"/>
    <property type="match status" value="1"/>
</dbReference>